<dbReference type="RefSeq" id="WP_377426978.1">
    <property type="nucleotide sequence ID" value="NZ_JBHSPR010000029.1"/>
</dbReference>
<dbReference type="CDD" id="cd08342">
    <property type="entry name" value="HPPD_N_like"/>
    <property type="match status" value="1"/>
</dbReference>
<keyword evidence="8" id="KW-1185">Reference proteome</keyword>
<dbReference type="Proteomes" id="UP001596203">
    <property type="component" value="Unassembled WGS sequence"/>
</dbReference>
<evidence type="ECO:0000256" key="3">
    <source>
        <dbReference type="ARBA" id="ARBA00022723"/>
    </source>
</evidence>
<comment type="similarity">
    <text evidence="2">Belongs to the 4HPPD family.</text>
</comment>
<dbReference type="InterPro" id="IPR005956">
    <property type="entry name" value="4OHPhenylPyrv_dOase"/>
</dbReference>
<dbReference type="NCBIfam" id="TIGR01263">
    <property type="entry name" value="4HPPD"/>
    <property type="match status" value="1"/>
</dbReference>
<dbReference type="CDD" id="cd07250">
    <property type="entry name" value="HPPD_C_like"/>
    <property type="match status" value="1"/>
</dbReference>
<organism evidence="7 8">
    <name type="scientific">Plantactinospora solaniradicis</name>
    <dbReference type="NCBI Taxonomy" id="1723736"/>
    <lineage>
        <taxon>Bacteria</taxon>
        <taxon>Bacillati</taxon>
        <taxon>Actinomycetota</taxon>
        <taxon>Actinomycetes</taxon>
        <taxon>Micromonosporales</taxon>
        <taxon>Micromonosporaceae</taxon>
        <taxon>Plantactinospora</taxon>
    </lineage>
</organism>
<evidence type="ECO:0000313" key="8">
    <source>
        <dbReference type="Proteomes" id="UP001596203"/>
    </source>
</evidence>
<dbReference type="EC" id="1.13.11.27" evidence="7"/>
<evidence type="ECO:0000256" key="1">
    <source>
        <dbReference type="ARBA" id="ARBA00001962"/>
    </source>
</evidence>
<accession>A0ABW1KED8</accession>
<keyword evidence="4" id="KW-0677">Repeat</keyword>
<evidence type="ECO:0000313" key="7">
    <source>
        <dbReference type="EMBL" id="MFC6020155.1"/>
    </source>
</evidence>
<dbReference type="Gene3D" id="3.10.180.10">
    <property type="entry name" value="2,3-Dihydroxybiphenyl 1,2-Dioxygenase, domain 1"/>
    <property type="match status" value="2"/>
</dbReference>
<keyword evidence="5" id="KW-0408">Iron</keyword>
<keyword evidence="3" id="KW-0479">Metal-binding</keyword>
<protein>
    <submittedName>
        <fullName evidence="7">4-hydroxyphenylpyruvate dioxygenase</fullName>
        <ecNumber evidence="7">1.13.11.27</ecNumber>
    </submittedName>
</protein>
<evidence type="ECO:0000256" key="5">
    <source>
        <dbReference type="ARBA" id="ARBA00023004"/>
    </source>
</evidence>
<proteinExistence type="inferred from homology"/>
<reference evidence="8" key="1">
    <citation type="journal article" date="2019" name="Int. J. Syst. Evol. Microbiol.">
        <title>The Global Catalogue of Microorganisms (GCM) 10K type strain sequencing project: providing services to taxonomists for standard genome sequencing and annotation.</title>
        <authorList>
            <consortium name="The Broad Institute Genomics Platform"/>
            <consortium name="The Broad Institute Genome Sequencing Center for Infectious Disease"/>
            <person name="Wu L."/>
            <person name="Ma J."/>
        </authorList>
    </citation>
    <scope>NUCLEOTIDE SEQUENCE [LARGE SCALE GENOMIC DNA]</scope>
    <source>
        <strain evidence="8">ZS-35-S2</strain>
    </source>
</reference>
<feature type="domain" description="VOC" evidence="6">
    <location>
        <begin position="170"/>
        <end position="321"/>
    </location>
</feature>
<dbReference type="InterPro" id="IPR041736">
    <property type="entry name" value="4OHPhenylPyrv_dOase_N"/>
</dbReference>
<keyword evidence="7" id="KW-0560">Oxidoreductase</keyword>
<comment type="caution">
    <text evidence="7">The sequence shown here is derived from an EMBL/GenBank/DDBJ whole genome shotgun (WGS) entry which is preliminary data.</text>
</comment>
<evidence type="ECO:0000256" key="2">
    <source>
        <dbReference type="ARBA" id="ARBA00005877"/>
    </source>
</evidence>
<dbReference type="EMBL" id="JBHSPR010000029">
    <property type="protein sequence ID" value="MFC6020155.1"/>
    <property type="molecule type" value="Genomic_DNA"/>
</dbReference>
<evidence type="ECO:0000256" key="4">
    <source>
        <dbReference type="ARBA" id="ARBA00022737"/>
    </source>
</evidence>
<dbReference type="PANTHER" id="PTHR11959:SF1">
    <property type="entry name" value="4-HYDROXYPHENYLPYRUVATE DIOXYGENASE"/>
    <property type="match status" value="1"/>
</dbReference>
<dbReference type="InterPro" id="IPR004360">
    <property type="entry name" value="Glyas_Fos-R_dOase_dom"/>
</dbReference>
<gene>
    <name evidence="7" type="primary">hppD</name>
    <name evidence="7" type="ORF">ACFP2T_28675</name>
</gene>
<comment type="cofactor">
    <cofactor evidence="1">
        <name>Fe cation</name>
        <dbReference type="ChEBI" id="CHEBI:24875"/>
    </cofactor>
</comment>
<dbReference type="InterPro" id="IPR029068">
    <property type="entry name" value="Glyas_Bleomycin-R_OHBP_Dase"/>
</dbReference>
<dbReference type="SUPFAM" id="SSF54593">
    <property type="entry name" value="Glyoxalase/Bleomycin resistance protein/Dihydroxybiphenyl dioxygenase"/>
    <property type="match status" value="1"/>
</dbReference>
<evidence type="ECO:0000259" key="6">
    <source>
        <dbReference type="PROSITE" id="PS51819"/>
    </source>
</evidence>
<dbReference type="GO" id="GO:0003868">
    <property type="term" value="F:4-hydroxyphenylpyruvate dioxygenase activity"/>
    <property type="evidence" value="ECO:0007669"/>
    <property type="project" value="UniProtKB-EC"/>
</dbReference>
<dbReference type="PANTHER" id="PTHR11959">
    <property type="entry name" value="4-HYDROXYPHENYLPYRUVATE DIOXYGENASE"/>
    <property type="match status" value="1"/>
</dbReference>
<dbReference type="Pfam" id="PF00903">
    <property type="entry name" value="Glyoxalase"/>
    <property type="match status" value="2"/>
</dbReference>
<dbReference type="InterPro" id="IPR037523">
    <property type="entry name" value="VOC_core"/>
</dbReference>
<keyword evidence="7" id="KW-0223">Dioxygenase</keyword>
<dbReference type="PROSITE" id="PS51819">
    <property type="entry name" value="VOC"/>
    <property type="match status" value="2"/>
</dbReference>
<name>A0ABW1KED8_9ACTN</name>
<dbReference type="PIRSF" id="PIRSF009283">
    <property type="entry name" value="HPP_dOase"/>
    <property type="match status" value="1"/>
</dbReference>
<dbReference type="InterPro" id="IPR041735">
    <property type="entry name" value="4OHPhenylPyrv_dOase_C"/>
</dbReference>
<sequence>MIDSTEPTDPPDDISIDYIEMYVENLEQAAFNWVDKYAFAVVGSGRSPEHRSIALRHGSITLVLTQATSDRHPASAYVLSHGDGFADIALRTPDVEATFRRAVTSGAEVRRRPTRHADGGPAVTATIGGFRDVVHTLVQRAPDAGPGLPVGFVGTLRPDDGQSDDVGLLGVDHIAVCLDPGTLGSTVDFYRATLGFRDIFEERIVVGDQAMESTVVQSRSGGVTLTLIEPDTSAEPGQIDEFLKSHQGAGVQHVAFSSGDAVRAVRALSRRGVSFLHTPPAYYDLLDQRVALGPDRSRRLRATNVLVDEDHAGQLFQIFTASTHPRHTLFFEIIERQGARTFGSANIKALYEAVELERTGHDRPQR</sequence>
<feature type="domain" description="VOC" evidence="6">
    <location>
        <begin position="15"/>
        <end position="140"/>
    </location>
</feature>